<dbReference type="EMBL" id="BAAAXF010000014">
    <property type="protein sequence ID" value="GAA3493916.1"/>
    <property type="molecule type" value="Genomic_DNA"/>
</dbReference>
<sequence>MAVEIVAGGVAVLIILIVSVAAVRVVRAITEAGPDADAEALRIVVDLVKALRGKK</sequence>
<dbReference type="RefSeq" id="WP_193460380.1">
    <property type="nucleotide sequence ID" value="NZ_BAAAXF010000014.1"/>
</dbReference>
<reference evidence="3" key="1">
    <citation type="journal article" date="2019" name="Int. J. Syst. Evol. Microbiol.">
        <title>The Global Catalogue of Microorganisms (GCM) 10K type strain sequencing project: providing services to taxonomists for standard genome sequencing and annotation.</title>
        <authorList>
            <consortium name="The Broad Institute Genomics Platform"/>
            <consortium name="The Broad Institute Genome Sequencing Center for Infectious Disease"/>
            <person name="Wu L."/>
            <person name="Ma J."/>
        </authorList>
    </citation>
    <scope>NUCLEOTIDE SEQUENCE [LARGE SCALE GENOMIC DNA]</scope>
    <source>
        <strain evidence="3">JCM 4816</strain>
    </source>
</reference>
<organism evidence="2 3">
    <name type="scientific">Streptomyces prasinosporus</name>
    <dbReference type="NCBI Taxonomy" id="68256"/>
    <lineage>
        <taxon>Bacteria</taxon>
        <taxon>Bacillati</taxon>
        <taxon>Actinomycetota</taxon>
        <taxon>Actinomycetes</taxon>
        <taxon>Kitasatosporales</taxon>
        <taxon>Streptomycetaceae</taxon>
        <taxon>Streptomyces</taxon>
        <taxon>Streptomyces albogriseolus group</taxon>
    </lineage>
</organism>
<protein>
    <submittedName>
        <fullName evidence="2">Uncharacterized protein</fullName>
    </submittedName>
</protein>
<comment type="caution">
    <text evidence="2">The sequence shown here is derived from an EMBL/GenBank/DDBJ whole genome shotgun (WGS) entry which is preliminary data.</text>
</comment>
<evidence type="ECO:0000256" key="1">
    <source>
        <dbReference type="SAM" id="Phobius"/>
    </source>
</evidence>
<keyword evidence="1" id="KW-0472">Membrane</keyword>
<keyword evidence="1" id="KW-0812">Transmembrane</keyword>
<feature type="transmembrane region" description="Helical" evidence="1">
    <location>
        <begin position="6"/>
        <end position="26"/>
    </location>
</feature>
<proteinExistence type="predicted"/>
<gene>
    <name evidence="2" type="ORF">GCM10019016_010150</name>
</gene>
<keyword evidence="3" id="KW-1185">Reference proteome</keyword>
<keyword evidence="1" id="KW-1133">Transmembrane helix</keyword>
<name>A0ABP6THS2_9ACTN</name>
<evidence type="ECO:0000313" key="3">
    <source>
        <dbReference type="Proteomes" id="UP001501455"/>
    </source>
</evidence>
<accession>A0ABP6THS2</accession>
<evidence type="ECO:0000313" key="2">
    <source>
        <dbReference type="EMBL" id="GAA3493916.1"/>
    </source>
</evidence>
<dbReference type="Proteomes" id="UP001501455">
    <property type="component" value="Unassembled WGS sequence"/>
</dbReference>